<evidence type="ECO:0000313" key="16">
    <source>
        <dbReference type="EMBL" id="SMC18222.1"/>
    </source>
</evidence>
<proteinExistence type="inferred from homology"/>
<dbReference type="EMBL" id="FWXH01000002">
    <property type="protein sequence ID" value="SMC18222.1"/>
    <property type="molecule type" value="Genomic_DNA"/>
</dbReference>
<dbReference type="InterPro" id="IPR011013">
    <property type="entry name" value="Gal_mutarotase_sf_dom"/>
</dbReference>
<dbReference type="InterPro" id="IPR018052">
    <property type="entry name" value="Ald1_epimerase_CS"/>
</dbReference>
<comment type="catalytic activity">
    <reaction evidence="1 12">
        <text>alpha-D-glucose = beta-D-glucose</text>
        <dbReference type="Rhea" id="RHEA:10264"/>
        <dbReference type="ChEBI" id="CHEBI:15903"/>
        <dbReference type="ChEBI" id="CHEBI:17925"/>
        <dbReference type="EC" id="5.1.3.3"/>
    </reaction>
</comment>
<dbReference type="Gene3D" id="2.70.98.10">
    <property type="match status" value="1"/>
</dbReference>
<sequence length="351" mass="38970">MSITKQNFGKTKENIDVDLFTLTNNNGVTVKISTYGGTIVSIIVPDKNNKFDDVVLGYDNITSYENGNKFFGALVGRCANRIENGKFKINGKEYSLVRNDGDNHLHGGIKGFDKVVWTASILDAEKNILKLSYFSKDGEESYPGNLNVTVTYTLTENNALEINYKAISDKDTVVNLTNHSYFNLGGHASGSALNHKLMLNSDEFTPNNRYSIPTGEVVAVEGTPMDFKTLKTIGHQLDETYEQIHFGLGYDHNWMLNSKGNLNELAAKLVNESTGRVMELYTTQPGVQFYSANFLDGSDIGKNGAVYEKRNAVCLETQCVPNAINNNNFASPLLKSNEEYNHTTIYKFSVL</sequence>
<dbReference type="InterPro" id="IPR008183">
    <property type="entry name" value="Aldose_1/G6P_1-epimerase"/>
</dbReference>
<comment type="subcellular location">
    <subcellularLocation>
        <location evidence="2">Cytoplasm</location>
    </subcellularLocation>
</comment>
<keyword evidence="9" id="KW-0597">Phosphoprotein</keyword>
<dbReference type="STRING" id="1121291.SAMN02745134_00524"/>
<dbReference type="GO" id="GO:0030246">
    <property type="term" value="F:carbohydrate binding"/>
    <property type="evidence" value="ECO:0007669"/>
    <property type="project" value="InterPro"/>
</dbReference>
<keyword evidence="8" id="KW-0963">Cytoplasm</keyword>
<comment type="pathway">
    <text evidence="3 12">Carbohydrate metabolism; hexose metabolism.</text>
</comment>
<keyword evidence="11 12" id="KW-0119">Carbohydrate metabolism</keyword>
<dbReference type="GO" id="GO:0033499">
    <property type="term" value="P:galactose catabolic process via UDP-galactose, Leloir pathway"/>
    <property type="evidence" value="ECO:0007669"/>
    <property type="project" value="TreeGrafter"/>
</dbReference>
<evidence type="ECO:0000256" key="14">
    <source>
        <dbReference type="PIRSR" id="PIRSR005096-2"/>
    </source>
</evidence>
<dbReference type="InterPro" id="IPR015443">
    <property type="entry name" value="Aldose_1-epimerase"/>
</dbReference>
<evidence type="ECO:0000313" key="17">
    <source>
        <dbReference type="Proteomes" id="UP000192468"/>
    </source>
</evidence>
<evidence type="ECO:0000256" key="15">
    <source>
        <dbReference type="PIRSR" id="PIRSR005096-3"/>
    </source>
</evidence>
<evidence type="ECO:0000256" key="3">
    <source>
        <dbReference type="ARBA" id="ARBA00005028"/>
    </source>
</evidence>
<evidence type="ECO:0000256" key="13">
    <source>
        <dbReference type="PIRSR" id="PIRSR005096-1"/>
    </source>
</evidence>
<dbReference type="FunFam" id="2.70.98.10:FF:000003">
    <property type="entry name" value="Aldose 1-epimerase"/>
    <property type="match status" value="1"/>
</dbReference>
<dbReference type="AlphaFoldDB" id="A0A1W1X2Q1"/>
<evidence type="ECO:0000256" key="7">
    <source>
        <dbReference type="ARBA" id="ARBA00014165"/>
    </source>
</evidence>
<gene>
    <name evidence="16" type="ORF">SAMN02745134_00524</name>
</gene>
<evidence type="ECO:0000256" key="4">
    <source>
        <dbReference type="ARBA" id="ARBA00006206"/>
    </source>
</evidence>
<dbReference type="Proteomes" id="UP000192468">
    <property type="component" value="Unassembled WGS sequence"/>
</dbReference>
<dbReference type="PANTHER" id="PTHR10091">
    <property type="entry name" value="ALDOSE-1-EPIMERASE"/>
    <property type="match status" value="1"/>
</dbReference>
<feature type="binding site" evidence="15">
    <location>
        <begin position="179"/>
        <end position="181"/>
    </location>
    <ligand>
        <name>beta-D-galactose</name>
        <dbReference type="ChEBI" id="CHEBI:27667"/>
    </ligand>
</feature>
<dbReference type="PROSITE" id="PS00545">
    <property type="entry name" value="ALDOSE_1_EPIMERASE"/>
    <property type="match status" value="1"/>
</dbReference>
<evidence type="ECO:0000256" key="10">
    <source>
        <dbReference type="ARBA" id="ARBA00023235"/>
    </source>
</evidence>
<keyword evidence="10 12" id="KW-0413">Isomerase</keyword>
<dbReference type="Pfam" id="PF01263">
    <property type="entry name" value="Aldose_epim"/>
    <property type="match status" value="1"/>
</dbReference>
<dbReference type="PIRSF" id="PIRSF005096">
    <property type="entry name" value="GALM"/>
    <property type="match status" value="1"/>
</dbReference>
<keyword evidence="17" id="KW-1185">Reference proteome</keyword>
<organism evidence="16 17">
    <name type="scientific">Clostridium acidisoli DSM 12555</name>
    <dbReference type="NCBI Taxonomy" id="1121291"/>
    <lineage>
        <taxon>Bacteria</taxon>
        <taxon>Bacillati</taxon>
        <taxon>Bacillota</taxon>
        <taxon>Clostridia</taxon>
        <taxon>Eubacteriales</taxon>
        <taxon>Clostridiaceae</taxon>
        <taxon>Clostridium</taxon>
    </lineage>
</organism>
<dbReference type="InterPro" id="IPR014718">
    <property type="entry name" value="GH-type_carb-bd"/>
</dbReference>
<reference evidence="16 17" key="1">
    <citation type="submission" date="2017-04" db="EMBL/GenBank/DDBJ databases">
        <authorList>
            <person name="Afonso C.L."/>
            <person name="Miller P.J."/>
            <person name="Scott M.A."/>
            <person name="Spackman E."/>
            <person name="Goraichik I."/>
            <person name="Dimitrov K.M."/>
            <person name="Suarez D.L."/>
            <person name="Swayne D.E."/>
        </authorList>
    </citation>
    <scope>NUCLEOTIDE SEQUENCE [LARGE SCALE GENOMIC DNA]</scope>
    <source>
        <strain evidence="16 17">DSM 12555</strain>
    </source>
</reference>
<dbReference type="OrthoDB" id="9779408at2"/>
<feature type="active site" description="Proton donor" evidence="13">
    <location>
        <position position="179"/>
    </location>
</feature>
<evidence type="ECO:0000256" key="1">
    <source>
        <dbReference type="ARBA" id="ARBA00001614"/>
    </source>
</evidence>
<dbReference type="CDD" id="cd09019">
    <property type="entry name" value="galactose_mutarotase_like"/>
    <property type="match status" value="1"/>
</dbReference>
<feature type="binding site" evidence="14">
    <location>
        <position position="251"/>
    </location>
    <ligand>
        <name>beta-D-galactose</name>
        <dbReference type="ChEBI" id="CHEBI:27667"/>
    </ligand>
</feature>
<feature type="binding site" evidence="15">
    <location>
        <begin position="80"/>
        <end position="81"/>
    </location>
    <ligand>
        <name>beta-D-galactose</name>
        <dbReference type="ChEBI" id="CHEBI:27667"/>
    </ligand>
</feature>
<dbReference type="GO" id="GO:0006006">
    <property type="term" value="P:glucose metabolic process"/>
    <property type="evidence" value="ECO:0007669"/>
    <property type="project" value="TreeGrafter"/>
</dbReference>
<evidence type="ECO:0000256" key="9">
    <source>
        <dbReference type="ARBA" id="ARBA00022553"/>
    </source>
</evidence>
<dbReference type="GO" id="GO:0005737">
    <property type="term" value="C:cytoplasm"/>
    <property type="evidence" value="ECO:0007669"/>
    <property type="project" value="UniProtKB-SubCell"/>
</dbReference>
<dbReference type="RefSeq" id="WP_084113709.1">
    <property type="nucleotide sequence ID" value="NZ_FWXH01000002.1"/>
</dbReference>
<evidence type="ECO:0000256" key="11">
    <source>
        <dbReference type="ARBA" id="ARBA00023277"/>
    </source>
</evidence>
<evidence type="ECO:0000256" key="5">
    <source>
        <dbReference type="ARBA" id="ARBA00011245"/>
    </source>
</evidence>
<dbReference type="EC" id="5.1.3.3" evidence="6 12"/>
<protein>
    <recommendedName>
        <fullName evidence="7 12">Aldose 1-epimerase</fullName>
        <ecNumber evidence="6 12">5.1.3.3</ecNumber>
    </recommendedName>
</protein>
<dbReference type="UniPathway" id="UPA00242"/>
<name>A0A1W1X2Q1_9CLOT</name>
<evidence type="ECO:0000256" key="6">
    <source>
        <dbReference type="ARBA" id="ARBA00013185"/>
    </source>
</evidence>
<accession>A0A1W1X2Q1</accession>
<evidence type="ECO:0000256" key="8">
    <source>
        <dbReference type="ARBA" id="ARBA00022490"/>
    </source>
</evidence>
<comment type="similarity">
    <text evidence="4 12">Belongs to the aldose epimerase family.</text>
</comment>
<dbReference type="SUPFAM" id="SSF74650">
    <property type="entry name" value="Galactose mutarotase-like"/>
    <property type="match status" value="1"/>
</dbReference>
<comment type="subunit">
    <text evidence="5">Monomer.</text>
</comment>
<dbReference type="InterPro" id="IPR047215">
    <property type="entry name" value="Galactose_mutarotase-like"/>
</dbReference>
<evidence type="ECO:0000256" key="2">
    <source>
        <dbReference type="ARBA" id="ARBA00004496"/>
    </source>
</evidence>
<dbReference type="PANTHER" id="PTHR10091:SF0">
    <property type="entry name" value="GALACTOSE MUTAROTASE"/>
    <property type="match status" value="1"/>
</dbReference>
<evidence type="ECO:0000256" key="12">
    <source>
        <dbReference type="PIRNR" id="PIRNR005096"/>
    </source>
</evidence>
<dbReference type="NCBIfam" id="NF008277">
    <property type="entry name" value="PRK11055.1"/>
    <property type="match status" value="1"/>
</dbReference>
<dbReference type="GO" id="GO:0004034">
    <property type="term" value="F:aldose 1-epimerase activity"/>
    <property type="evidence" value="ECO:0007669"/>
    <property type="project" value="UniProtKB-EC"/>
</dbReference>
<feature type="active site" description="Proton acceptor" evidence="13">
    <location>
        <position position="316"/>
    </location>
</feature>